<dbReference type="Proteomes" id="UP000325134">
    <property type="component" value="Unassembled WGS sequence"/>
</dbReference>
<dbReference type="EMBL" id="FQVK01000004">
    <property type="protein sequence ID" value="SHE54903.1"/>
    <property type="molecule type" value="Genomic_DNA"/>
</dbReference>
<evidence type="ECO:0000313" key="2">
    <source>
        <dbReference type="EMBL" id="SHE54903.1"/>
    </source>
</evidence>
<dbReference type="GO" id="GO:0032259">
    <property type="term" value="P:methylation"/>
    <property type="evidence" value="ECO:0007669"/>
    <property type="project" value="UniProtKB-KW"/>
</dbReference>
<organism evidence="2 3">
    <name type="scientific">Ruegeria intermedia</name>
    <dbReference type="NCBI Taxonomy" id="996115"/>
    <lineage>
        <taxon>Bacteria</taxon>
        <taxon>Pseudomonadati</taxon>
        <taxon>Pseudomonadota</taxon>
        <taxon>Alphaproteobacteria</taxon>
        <taxon>Rhodobacterales</taxon>
        <taxon>Roseobacteraceae</taxon>
        <taxon>Ruegeria</taxon>
    </lineage>
</organism>
<dbReference type="Gene3D" id="3.40.50.150">
    <property type="entry name" value="Vaccinia Virus protein VP39"/>
    <property type="match status" value="1"/>
</dbReference>
<dbReference type="NCBIfam" id="TIGR01444">
    <property type="entry name" value="fkbM_fam"/>
    <property type="match status" value="1"/>
</dbReference>
<name>A0A1M4UE89_9RHOB</name>
<dbReference type="PANTHER" id="PTHR34009:SF2">
    <property type="entry name" value="PROTEIN STAR"/>
    <property type="match status" value="1"/>
</dbReference>
<accession>A0A1M4UE89</accession>
<gene>
    <name evidence="2" type="ORF">SAMN05444279_10412</name>
</gene>
<dbReference type="OrthoDB" id="4104638at2"/>
<proteinExistence type="predicted"/>
<dbReference type="GO" id="GO:0006888">
    <property type="term" value="P:endoplasmic reticulum to Golgi vesicle-mediated transport"/>
    <property type="evidence" value="ECO:0007669"/>
    <property type="project" value="TreeGrafter"/>
</dbReference>
<dbReference type="InterPro" id="IPR053202">
    <property type="entry name" value="EGF_Rcpt_Signaling_Reg"/>
</dbReference>
<keyword evidence="3" id="KW-1185">Reference proteome</keyword>
<evidence type="ECO:0000259" key="1">
    <source>
        <dbReference type="Pfam" id="PF05050"/>
    </source>
</evidence>
<dbReference type="GO" id="GO:0008168">
    <property type="term" value="F:methyltransferase activity"/>
    <property type="evidence" value="ECO:0007669"/>
    <property type="project" value="UniProtKB-KW"/>
</dbReference>
<dbReference type="Pfam" id="PF05050">
    <property type="entry name" value="Methyltransf_21"/>
    <property type="match status" value="1"/>
</dbReference>
<evidence type="ECO:0000313" key="3">
    <source>
        <dbReference type="Proteomes" id="UP000325134"/>
    </source>
</evidence>
<protein>
    <submittedName>
        <fullName evidence="2">Methyltransferase, FkbM family</fullName>
    </submittedName>
</protein>
<sequence>MDIQSLPTAIPDRPRRSRLALLDFLLACFDAQSDSVQVVQVGANDGKLDDPILPYWSKPHWKGVLIEPHPLYFSALASLHAANPNVTLVNAAVSQVAGSMTLYHLDETYSGAYPGWLRGCASLDRGRMVAAIDRANRRTGADVPHSAVAETTVAARRLDDILAETGVSAADILVIDVEGHERSVLDSFDPARLGLSLAIVECNAGDPAEQDAIVSALSAAGLVAYRLANDIVALRPGRVTIPIEAMFHFNNLVPLTAQETVEPNP</sequence>
<dbReference type="RefSeq" id="WP_149774788.1">
    <property type="nucleotide sequence ID" value="NZ_FQVK01000004.1"/>
</dbReference>
<reference evidence="2 3" key="1">
    <citation type="submission" date="2016-11" db="EMBL/GenBank/DDBJ databases">
        <authorList>
            <person name="Varghese N."/>
            <person name="Submissions S."/>
        </authorList>
    </citation>
    <scope>NUCLEOTIDE SEQUENCE [LARGE SCALE GENOMIC DNA]</scope>
    <source>
        <strain evidence="2 3">DSM 29341</strain>
    </source>
</reference>
<dbReference type="GO" id="GO:0016197">
    <property type="term" value="P:endosomal transport"/>
    <property type="evidence" value="ECO:0007669"/>
    <property type="project" value="TreeGrafter"/>
</dbReference>
<dbReference type="InterPro" id="IPR029063">
    <property type="entry name" value="SAM-dependent_MTases_sf"/>
</dbReference>
<keyword evidence="2" id="KW-0808">Transferase</keyword>
<keyword evidence="2" id="KW-0489">Methyltransferase</keyword>
<dbReference type="GO" id="GO:0005886">
    <property type="term" value="C:plasma membrane"/>
    <property type="evidence" value="ECO:0007669"/>
    <property type="project" value="TreeGrafter"/>
</dbReference>
<dbReference type="GO" id="GO:0005737">
    <property type="term" value="C:cytoplasm"/>
    <property type="evidence" value="ECO:0007669"/>
    <property type="project" value="GOC"/>
</dbReference>
<dbReference type="PANTHER" id="PTHR34009">
    <property type="entry name" value="PROTEIN STAR"/>
    <property type="match status" value="1"/>
</dbReference>
<dbReference type="InterPro" id="IPR006342">
    <property type="entry name" value="FkbM_mtfrase"/>
</dbReference>
<feature type="domain" description="Methyltransferase FkbM" evidence="1">
    <location>
        <begin position="40"/>
        <end position="204"/>
    </location>
</feature>
<dbReference type="SUPFAM" id="SSF53335">
    <property type="entry name" value="S-adenosyl-L-methionine-dependent methyltransferases"/>
    <property type="match status" value="1"/>
</dbReference>
<dbReference type="AlphaFoldDB" id="A0A1M4UE89"/>